<dbReference type="NCBIfam" id="NF002137">
    <property type="entry name" value="PRK00977.1-1"/>
    <property type="match status" value="1"/>
</dbReference>
<dbReference type="Proteomes" id="UP000190896">
    <property type="component" value="Unassembled WGS sequence"/>
</dbReference>
<comment type="catalytic activity">
    <reaction evidence="6">
        <text>Exonucleolytic cleavage in either 5'- to 3'- or 3'- to 5'-direction to yield nucleoside 5'-phosphates.</text>
        <dbReference type="EC" id="3.1.11.6"/>
    </reaction>
</comment>
<dbReference type="NCBIfam" id="TIGR01280">
    <property type="entry name" value="xseB"/>
    <property type="match status" value="1"/>
</dbReference>
<sequence>MPKKKTTPPSFEEALAELESLVDSLEQGDLSLEDSLKSFERGMELTRTCQQALKEAEQKVQILTSNNTEAELNSEQ</sequence>
<name>A0A1T2KVC2_9GAMM</name>
<evidence type="ECO:0000313" key="7">
    <source>
        <dbReference type="EMBL" id="OOZ36813.1"/>
    </source>
</evidence>
<dbReference type="GO" id="GO:0006308">
    <property type="term" value="P:DNA catabolic process"/>
    <property type="evidence" value="ECO:0007669"/>
    <property type="project" value="UniProtKB-UniRule"/>
</dbReference>
<dbReference type="NCBIfam" id="NF002139">
    <property type="entry name" value="PRK00977.1-3"/>
    <property type="match status" value="1"/>
</dbReference>
<reference evidence="7 8" key="1">
    <citation type="submission" date="2016-11" db="EMBL/GenBank/DDBJ databases">
        <title>Mixed transmission modes and dynamic genome evolution in an obligate animal-bacterial symbiosis.</title>
        <authorList>
            <person name="Russell S.L."/>
            <person name="Corbett-Detig R.B."/>
            <person name="Cavanaugh C.M."/>
        </authorList>
    </citation>
    <scope>NUCLEOTIDE SEQUENCE [LARGE SCALE GENOMIC DNA]</scope>
    <source>
        <strain evidence="7">Se-Cadez</strain>
    </source>
</reference>
<organism evidence="7 8">
    <name type="scientific">Solemya velesiana gill symbiont</name>
    <dbReference type="NCBI Taxonomy" id="1918948"/>
    <lineage>
        <taxon>Bacteria</taxon>
        <taxon>Pseudomonadati</taxon>
        <taxon>Pseudomonadota</taxon>
        <taxon>Gammaproteobacteria</taxon>
        <taxon>sulfur-oxidizing symbionts</taxon>
    </lineage>
</organism>
<evidence type="ECO:0000256" key="6">
    <source>
        <dbReference type="HAMAP-Rule" id="MF_00337"/>
    </source>
</evidence>
<evidence type="ECO:0000256" key="3">
    <source>
        <dbReference type="ARBA" id="ARBA00022722"/>
    </source>
</evidence>
<evidence type="ECO:0000313" key="8">
    <source>
        <dbReference type="Proteomes" id="UP000190896"/>
    </source>
</evidence>
<dbReference type="PIRSF" id="PIRSF006488">
    <property type="entry name" value="Exonuc_VII_S"/>
    <property type="match status" value="1"/>
</dbReference>
<keyword evidence="3 6" id="KW-0540">Nuclease</keyword>
<dbReference type="EMBL" id="MPRJ01000025">
    <property type="protein sequence ID" value="OOZ36813.1"/>
    <property type="molecule type" value="Genomic_DNA"/>
</dbReference>
<dbReference type="NCBIfam" id="NF002140">
    <property type="entry name" value="PRK00977.1-4"/>
    <property type="match status" value="1"/>
</dbReference>
<proteinExistence type="inferred from homology"/>
<gene>
    <name evidence="6" type="primary">xseB</name>
    <name evidence="7" type="ORF">BOW51_05345</name>
</gene>
<dbReference type="GO" id="GO:0005829">
    <property type="term" value="C:cytosol"/>
    <property type="evidence" value="ECO:0007669"/>
    <property type="project" value="TreeGrafter"/>
</dbReference>
<dbReference type="PANTHER" id="PTHR34137:SF1">
    <property type="entry name" value="EXODEOXYRIBONUCLEASE 7 SMALL SUBUNIT"/>
    <property type="match status" value="1"/>
</dbReference>
<dbReference type="SUPFAM" id="SSF116842">
    <property type="entry name" value="XseB-like"/>
    <property type="match status" value="1"/>
</dbReference>
<dbReference type="EC" id="3.1.11.6" evidence="6"/>
<evidence type="ECO:0000256" key="5">
    <source>
        <dbReference type="ARBA" id="ARBA00022839"/>
    </source>
</evidence>
<dbReference type="Gene3D" id="1.10.287.1040">
    <property type="entry name" value="Exonuclease VII, small subunit"/>
    <property type="match status" value="1"/>
</dbReference>
<protein>
    <recommendedName>
        <fullName evidence="6">Exodeoxyribonuclease 7 small subunit</fullName>
        <ecNumber evidence="6">3.1.11.6</ecNumber>
    </recommendedName>
    <alternativeName>
        <fullName evidence="6">Exodeoxyribonuclease VII small subunit</fullName>
        <shortName evidence="6">Exonuclease VII small subunit</shortName>
    </alternativeName>
</protein>
<dbReference type="AlphaFoldDB" id="A0A1T2KVC2"/>
<evidence type="ECO:0000256" key="4">
    <source>
        <dbReference type="ARBA" id="ARBA00022801"/>
    </source>
</evidence>
<dbReference type="PANTHER" id="PTHR34137">
    <property type="entry name" value="EXODEOXYRIBONUCLEASE 7 SMALL SUBUNIT"/>
    <property type="match status" value="1"/>
</dbReference>
<comment type="function">
    <text evidence="6">Bidirectionally degrades single-stranded DNA into large acid-insoluble oligonucleotides, which are then degraded further into small acid-soluble oligonucleotides.</text>
</comment>
<dbReference type="GO" id="GO:0008855">
    <property type="term" value="F:exodeoxyribonuclease VII activity"/>
    <property type="evidence" value="ECO:0007669"/>
    <property type="project" value="UniProtKB-UniRule"/>
</dbReference>
<accession>A0A1T2KVC2</accession>
<dbReference type="Pfam" id="PF02609">
    <property type="entry name" value="Exonuc_VII_S"/>
    <property type="match status" value="1"/>
</dbReference>
<dbReference type="RefSeq" id="WP_078486520.1">
    <property type="nucleotide sequence ID" value="NZ_MPRJ01000025.1"/>
</dbReference>
<dbReference type="GO" id="GO:0009318">
    <property type="term" value="C:exodeoxyribonuclease VII complex"/>
    <property type="evidence" value="ECO:0007669"/>
    <property type="project" value="UniProtKB-UniRule"/>
</dbReference>
<keyword evidence="5 6" id="KW-0269">Exonuclease</keyword>
<evidence type="ECO:0000256" key="1">
    <source>
        <dbReference type="ARBA" id="ARBA00009998"/>
    </source>
</evidence>
<keyword evidence="2 6" id="KW-0963">Cytoplasm</keyword>
<keyword evidence="8" id="KW-1185">Reference proteome</keyword>
<comment type="similarity">
    <text evidence="1 6">Belongs to the XseB family.</text>
</comment>
<comment type="subcellular location">
    <subcellularLocation>
        <location evidence="6">Cytoplasm</location>
    </subcellularLocation>
</comment>
<dbReference type="InterPro" id="IPR037004">
    <property type="entry name" value="Exonuc_VII_ssu_sf"/>
</dbReference>
<evidence type="ECO:0000256" key="2">
    <source>
        <dbReference type="ARBA" id="ARBA00022490"/>
    </source>
</evidence>
<keyword evidence="4 6" id="KW-0378">Hydrolase</keyword>
<comment type="subunit">
    <text evidence="6">Heterooligomer composed of large and small subunits.</text>
</comment>
<dbReference type="InterPro" id="IPR003761">
    <property type="entry name" value="Exonuc_VII_S"/>
</dbReference>
<dbReference type="HAMAP" id="MF_00337">
    <property type="entry name" value="Exonuc_7_S"/>
    <property type="match status" value="1"/>
</dbReference>
<dbReference type="OrthoDB" id="9801128at2"/>
<comment type="caution">
    <text evidence="7">The sequence shown here is derived from an EMBL/GenBank/DDBJ whole genome shotgun (WGS) entry which is preliminary data.</text>
</comment>